<evidence type="ECO:0000256" key="2">
    <source>
        <dbReference type="ARBA" id="ARBA00023015"/>
    </source>
</evidence>
<dbReference type="Gene3D" id="1.25.40.10">
    <property type="entry name" value="Tetratricopeptide repeat domain"/>
    <property type="match status" value="1"/>
</dbReference>
<gene>
    <name evidence="7" type="ORF">BCF44_121105</name>
</gene>
<keyword evidence="4" id="KW-0804">Transcription</keyword>
<dbReference type="GO" id="GO:0006355">
    <property type="term" value="P:regulation of DNA-templated transcription"/>
    <property type="evidence" value="ECO:0007669"/>
    <property type="project" value="InterPro"/>
</dbReference>
<dbReference type="InterPro" id="IPR036388">
    <property type="entry name" value="WH-like_DNA-bd_sf"/>
</dbReference>
<feature type="DNA-binding region" description="OmpR/PhoB-type" evidence="5">
    <location>
        <begin position="1"/>
        <end position="100"/>
    </location>
</feature>
<keyword evidence="2" id="KW-0805">Transcription regulation</keyword>
<evidence type="ECO:0000313" key="7">
    <source>
        <dbReference type="EMBL" id="REH32556.1"/>
    </source>
</evidence>
<evidence type="ECO:0000256" key="4">
    <source>
        <dbReference type="ARBA" id="ARBA00023163"/>
    </source>
</evidence>
<evidence type="ECO:0000256" key="3">
    <source>
        <dbReference type="ARBA" id="ARBA00023125"/>
    </source>
</evidence>
<keyword evidence="8" id="KW-1185">Reference proteome</keyword>
<organism evidence="7 8">
    <name type="scientific">Kutzneria buriramensis</name>
    <dbReference type="NCBI Taxonomy" id="1045776"/>
    <lineage>
        <taxon>Bacteria</taxon>
        <taxon>Bacillati</taxon>
        <taxon>Actinomycetota</taxon>
        <taxon>Actinomycetes</taxon>
        <taxon>Pseudonocardiales</taxon>
        <taxon>Pseudonocardiaceae</taxon>
        <taxon>Kutzneria</taxon>
    </lineage>
</organism>
<reference evidence="7 8" key="1">
    <citation type="submission" date="2018-08" db="EMBL/GenBank/DDBJ databases">
        <title>Genomic Encyclopedia of Archaeal and Bacterial Type Strains, Phase II (KMG-II): from individual species to whole genera.</title>
        <authorList>
            <person name="Goeker M."/>
        </authorList>
    </citation>
    <scope>NUCLEOTIDE SEQUENCE [LARGE SCALE GENOMIC DNA]</scope>
    <source>
        <strain evidence="7 8">DSM 45791</strain>
    </source>
</reference>
<keyword evidence="3 5" id="KW-0238">DNA-binding</keyword>
<dbReference type="SUPFAM" id="SSF48452">
    <property type="entry name" value="TPR-like"/>
    <property type="match status" value="1"/>
</dbReference>
<feature type="domain" description="OmpR/PhoB-type" evidence="6">
    <location>
        <begin position="1"/>
        <end position="100"/>
    </location>
</feature>
<comment type="similarity">
    <text evidence="1">Belongs to the AfsR/DnrI/RedD regulatory family.</text>
</comment>
<evidence type="ECO:0000259" key="6">
    <source>
        <dbReference type="PROSITE" id="PS51755"/>
    </source>
</evidence>
<dbReference type="InterPro" id="IPR051677">
    <property type="entry name" value="AfsR-DnrI-RedD_regulator"/>
</dbReference>
<dbReference type="RefSeq" id="WP_116180679.1">
    <property type="nucleotide sequence ID" value="NZ_CP144375.1"/>
</dbReference>
<comment type="caution">
    <text evidence="7">The sequence shown here is derived from an EMBL/GenBank/DDBJ whole genome shotgun (WGS) entry which is preliminary data.</text>
</comment>
<evidence type="ECO:0000313" key="8">
    <source>
        <dbReference type="Proteomes" id="UP000256269"/>
    </source>
</evidence>
<dbReference type="PANTHER" id="PTHR35807">
    <property type="entry name" value="TRANSCRIPTIONAL REGULATOR REDD-RELATED"/>
    <property type="match status" value="1"/>
</dbReference>
<accession>A0A3E0GYT7</accession>
<dbReference type="AlphaFoldDB" id="A0A3E0GYT7"/>
<dbReference type="Proteomes" id="UP000256269">
    <property type="component" value="Unassembled WGS sequence"/>
</dbReference>
<protein>
    <submittedName>
        <fullName evidence="7">DNA-binding SARP family transcriptional activator</fullName>
    </submittedName>
</protein>
<evidence type="ECO:0000256" key="1">
    <source>
        <dbReference type="ARBA" id="ARBA00005820"/>
    </source>
</evidence>
<dbReference type="OrthoDB" id="3208838at2"/>
<dbReference type="InterPro" id="IPR016032">
    <property type="entry name" value="Sig_transdc_resp-reg_C-effctor"/>
</dbReference>
<dbReference type="SMART" id="SM01043">
    <property type="entry name" value="BTAD"/>
    <property type="match status" value="1"/>
</dbReference>
<dbReference type="PANTHER" id="PTHR35807:SF1">
    <property type="entry name" value="TRANSCRIPTIONAL REGULATOR REDD"/>
    <property type="match status" value="1"/>
</dbReference>
<name>A0A3E0GYT7_9PSEU</name>
<dbReference type="Gene3D" id="1.10.10.10">
    <property type="entry name" value="Winged helix-like DNA-binding domain superfamily/Winged helix DNA-binding domain"/>
    <property type="match status" value="1"/>
</dbReference>
<sequence>MDINVLGVLAVRHRGVDAVPTARKPRKVLALLLLNGGHAVPVSALVSELWDVRPPKSALTTMQTYILQLRKELAAALGWSLAEVAERLLQTCGNSYRFDTDLCRLDLDRYWELDRSATAALSDGDLRAAHRDFREALALWAGPALMDVEQGRLLRAAVARLEQSRLTMIEHRFELDLRLGLHRVILDELAGLTAQHRFHEDLCAQYILALYRSGQRIRAMGVFHDLRKNMIDELGLEPSPKLQRLVRSVLTCDPALDDTPIVPLPRLAEADRALA</sequence>
<dbReference type="InterPro" id="IPR005158">
    <property type="entry name" value="BTAD"/>
</dbReference>
<dbReference type="GO" id="GO:0003677">
    <property type="term" value="F:DNA binding"/>
    <property type="evidence" value="ECO:0007669"/>
    <property type="project" value="UniProtKB-UniRule"/>
</dbReference>
<dbReference type="InterPro" id="IPR011990">
    <property type="entry name" value="TPR-like_helical_dom_sf"/>
</dbReference>
<dbReference type="CDD" id="cd15831">
    <property type="entry name" value="BTAD"/>
    <property type="match status" value="1"/>
</dbReference>
<dbReference type="EMBL" id="QUNO01000021">
    <property type="protein sequence ID" value="REH32556.1"/>
    <property type="molecule type" value="Genomic_DNA"/>
</dbReference>
<dbReference type="InterPro" id="IPR001867">
    <property type="entry name" value="OmpR/PhoB-type_DNA-bd"/>
</dbReference>
<dbReference type="Pfam" id="PF03704">
    <property type="entry name" value="BTAD"/>
    <property type="match status" value="1"/>
</dbReference>
<proteinExistence type="inferred from homology"/>
<dbReference type="GO" id="GO:0000160">
    <property type="term" value="P:phosphorelay signal transduction system"/>
    <property type="evidence" value="ECO:0007669"/>
    <property type="project" value="InterPro"/>
</dbReference>
<dbReference type="SUPFAM" id="SSF46894">
    <property type="entry name" value="C-terminal effector domain of the bipartite response regulators"/>
    <property type="match status" value="1"/>
</dbReference>
<evidence type="ECO:0000256" key="5">
    <source>
        <dbReference type="PROSITE-ProRule" id="PRU01091"/>
    </source>
</evidence>
<dbReference type="PROSITE" id="PS51755">
    <property type="entry name" value="OMPR_PHOB"/>
    <property type="match status" value="1"/>
</dbReference>